<proteinExistence type="predicted"/>
<dbReference type="GO" id="GO:0000160">
    <property type="term" value="P:phosphorelay signal transduction system"/>
    <property type="evidence" value="ECO:0007669"/>
    <property type="project" value="InterPro"/>
</dbReference>
<accession>A0A8J7RP98</accession>
<dbReference type="PROSITE" id="PS50110">
    <property type="entry name" value="RESPONSE_REGULATORY"/>
    <property type="match status" value="1"/>
</dbReference>
<evidence type="ECO:0000259" key="3">
    <source>
        <dbReference type="PROSITE" id="PS50110"/>
    </source>
</evidence>
<comment type="caution">
    <text evidence="4">The sequence shown here is derived from an EMBL/GenBank/DDBJ whole genome shotgun (WGS) entry which is preliminary data.</text>
</comment>
<evidence type="ECO:0000313" key="4">
    <source>
        <dbReference type="EMBL" id="MBP3193414.1"/>
    </source>
</evidence>
<protein>
    <submittedName>
        <fullName evidence="4">Response regulator</fullName>
    </submittedName>
</protein>
<sequence length="126" mass="14124">MSDSKKIILVEDDFIIGMLLEKQIQRMGFEVAAKVDSGEEAVTRVKEENPELVLMDIKLVGDIDGIDAMEQIRQFSDVPVIYLTGNADSNTRARAEKTGPEGYLIKPVDMKVLRQKILKIMNGQQT</sequence>
<dbReference type="SUPFAM" id="SSF52172">
    <property type="entry name" value="CheY-like"/>
    <property type="match status" value="1"/>
</dbReference>
<dbReference type="Pfam" id="PF00072">
    <property type="entry name" value="Response_reg"/>
    <property type="match status" value="1"/>
</dbReference>
<organism evidence="4 5">
    <name type="scientific">Natronogracilivirga saccharolytica</name>
    <dbReference type="NCBI Taxonomy" id="2812953"/>
    <lineage>
        <taxon>Bacteria</taxon>
        <taxon>Pseudomonadati</taxon>
        <taxon>Balneolota</taxon>
        <taxon>Balneolia</taxon>
        <taxon>Balneolales</taxon>
        <taxon>Cyclonatronaceae</taxon>
        <taxon>Natronogracilivirga</taxon>
    </lineage>
</organism>
<dbReference type="CDD" id="cd17534">
    <property type="entry name" value="REC_DC-like"/>
    <property type="match status" value="1"/>
</dbReference>
<dbReference type="Proteomes" id="UP000673975">
    <property type="component" value="Unassembled WGS sequence"/>
</dbReference>
<gene>
    <name evidence="4" type="ORF">NATSA_12115</name>
</gene>
<name>A0A8J7RP98_9BACT</name>
<dbReference type="RefSeq" id="WP_210512871.1">
    <property type="nucleotide sequence ID" value="NZ_JAFIDN010000010.1"/>
</dbReference>
<dbReference type="InterPro" id="IPR050595">
    <property type="entry name" value="Bact_response_regulator"/>
</dbReference>
<evidence type="ECO:0000256" key="1">
    <source>
        <dbReference type="ARBA" id="ARBA00022553"/>
    </source>
</evidence>
<evidence type="ECO:0000313" key="5">
    <source>
        <dbReference type="Proteomes" id="UP000673975"/>
    </source>
</evidence>
<dbReference type="Gene3D" id="3.40.50.2300">
    <property type="match status" value="1"/>
</dbReference>
<dbReference type="InterPro" id="IPR011006">
    <property type="entry name" value="CheY-like_superfamily"/>
</dbReference>
<dbReference type="SMART" id="SM00448">
    <property type="entry name" value="REC"/>
    <property type="match status" value="1"/>
</dbReference>
<dbReference type="EMBL" id="JAFIDN010000010">
    <property type="protein sequence ID" value="MBP3193414.1"/>
    <property type="molecule type" value="Genomic_DNA"/>
</dbReference>
<feature type="modified residue" description="4-aspartylphosphate" evidence="2">
    <location>
        <position position="56"/>
    </location>
</feature>
<keyword evidence="5" id="KW-1185">Reference proteome</keyword>
<dbReference type="PANTHER" id="PTHR44591">
    <property type="entry name" value="STRESS RESPONSE REGULATOR PROTEIN 1"/>
    <property type="match status" value="1"/>
</dbReference>
<reference evidence="4" key="1">
    <citation type="submission" date="2021-02" db="EMBL/GenBank/DDBJ databases">
        <title>Natronogracilivirga saccharolytica gen. nov. sp. nov. a new anaerobic, haloalkiliphilic carbohydrate-fermenting bacterium from soda lake and proposing of Cyclonatronumiaceae fam. nov. in the phylum Balneolaeota.</title>
        <authorList>
            <person name="Zhilina T.N."/>
            <person name="Sorokin D.Y."/>
            <person name="Zavarzina D.G."/>
            <person name="Toshchakov S.V."/>
            <person name="Kublanov I.V."/>
        </authorList>
    </citation>
    <scope>NUCLEOTIDE SEQUENCE</scope>
    <source>
        <strain evidence="4">Z-1702</strain>
    </source>
</reference>
<dbReference type="InterPro" id="IPR001789">
    <property type="entry name" value="Sig_transdc_resp-reg_receiver"/>
</dbReference>
<feature type="domain" description="Response regulatory" evidence="3">
    <location>
        <begin position="6"/>
        <end position="121"/>
    </location>
</feature>
<dbReference type="PANTHER" id="PTHR44591:SF23">
    <property type="entry name" value="CHEY SUBFAMILY"/>
    <property type="match status" value="1"/>
</dbReference>
<keyword evidence="1 2" id="KW-0597">Phosphoprotein</keyword>
<evidence type="ECO:0000256" key="2">
    <source>
        <dbReference type="PROSITE-ProRule" id="PRU00169"/>
    </source>
</evidence>
<dbReference type="AlphaFoldDB" id="A0A8J7RP98"/>